<feature type="transmembrane region" description="Helical" evidence="3">
    <location>
        <begin position="215"/>
        <end position="231"/>
    </location>
</feature>
<dbReference type="InterPro" id="IPR011623">
    <property type="entry name" value="7TMR_DISM_rcpt_extracell_dom1"/>
</dbReference>
<feature type="transmembrane region" description="Helical" evidence="3">
    <location>
        <begin position="281"/>
        <end position="299"/>
    </location>
</feature>
<feature type="transmembrane region" description="Helical" evidence="3">
    <location>
        <begin position="188"/>
        <end position="208"/>
    </location>
</feature>
<feature type="transmembrane region" description="Helical" evidence="3">
    <location>
        <begin position="305"/>
        <end position="328"/>
    </location>
</feature>
<name>A0A315ZAB6_SEDFL</name>
<comment type="caution">
    <text evidence="5">The sequence shown here is derived from an EMBL/GenBank/DDBJ whole genome shotgun (WGS) entry which is preliminary data.</text>
</comment>
<dbReference type="AlphaFoldDB" id="A0A315ZAB6"/>
<feature type="domain" description="PPM-type phosphatase" evidence="4">
    <location>
        <begin position="513"/>
        <end position="737"/>
    </location>
</feature>
<dbReference type="SMART" id="SM00331">
    <property type="entry name" value="PP2C_SIG"/>
    <property type="match status" value="1"/>
</dbReference>
<dbReference type="PANTHER" id="PTHR43156">
    <property type="entry name" value="STAGE II SPORULATION PROTEIN E-RELATED"/>
    <property type="match status" value="1"/>
</dbReference>
<dbReference type="Pfam" id="PF07695">
    <property type="entry name" value="7TMR-DISM_7TM"/>
    <property type="match status" value="1"/>
</dbReference>
<keyword evidence="6" id="KW-1185">Reference proteome</keyword>
<evidence type="ECO:0000256" key="2">
    <source>
        <dbReference type="SAM" id="Coils"/>
    </source>
</evidence>
<organism evidence="5 6">
    <name type="scientific">Sediminitomix flava</name>
    <dbReference type="NCBI Taxonomy" id="379075"/>
    <lineage>
        <taxon>Bacteria</taxon>
        <taxon>Pseudomonadati</taxon>
        <taxon>Bacteroidota</taxon>
        <taxon>Cytophagia</taxon>
        <taxon>Cytophagales</taxon>
        <taxon>Flammeovirgaceae</taxon>
        <taxon>Sediminitomix</taxon>
    </lineage>
</organism>
<evidence type="ECO:0000259" key="4">
    <source>
        <dbReference type="SMART" id="SM00331"/>
    </source>
</evidence>
<proteinExistence type="predicted"/>
<feature type="transmembrane region" description="Helical" evidence="3">
    <location>
        <begin position="340"/>
        <end position="361"/>
    </location>
</feature>
<dbReference type="Gene3D" id="3.60.40.10">
    <property type="entry name" value="PPM-type phosphatase domain"/>
    <property type="match status" value="1"/>
</dbReference>
<accession>A0A315ZAB6</accession>
<dbReference type="InterPro" id="IPR052016">
    <property type="entry name" value="Bact_Sigma-Reg"/>
</dbReference>
<keyword evidence="1" id="KW-0378">Hydrolase</keyword>
<evidence type="ECO:0000313" key="5">
    <source>
        <dbReference type="EMBL" id="PWJ42280.1"/>
    </source>
</evidence>
<keyword evidence="3" id="KW-1133">Transmembrane helix</keyword>
<dbReference type="PANTHER" id="PTHR43156:SF9">
    <property type="entry name" value="HAMP DOMAIN-CONTAINING PROTEIN"/>
    <property type="match status" value="1"/>
</dbReference>
<dbReference type="InterPro" id="IPR036457">
    <property type="entry name" value="PPM-type-like_dom_sf"/>
</dbReference>
<evidence type="ECO:0000256" key="1">
    <source>
        <dbReference type="ARBA" id="ARBA00022801"/>
    </source>
</evidence>
<keyword evidence="3" id="KW-0472">Membrane</keyword>
<reference evidence="5 6" key="1">
    <citation type="submission" date="2018-03" db="EMBL/GenBank/DDBJ databases">
        <title>Genomic Encyclopedia of Archaeal and Bacterial Type Strains, Phase II (KMG-II): from individual species to whole genera.</title>
        <authorList>
            <person name="Goeker M."/>
        </authorList>
    </citation>
    <scope>NUCLEOTIDE SEQUENCE [LARGE SCALE GENOMIC DNA]</scope>
    <source>
        <strain evidence="5 6">DSM 28229</strain>
    </source>
</reference>
<keyword evidence="2" id="KW-0175">Coiled coil</keyword>
<sequence length="737" mass="85113">MYQESILYPYLRALIVTFSFSLFSASTAVSSSVKESDLIKENVLFYVDEGNVHDFQSINSLFDEFKFLSDHSFPEIGENQIWMKFDLRSNEKDNSYFIEFPDWAEVELYDLSDNVKIGNTGVMTLLEERTVVSGNKNLIPIALFKGVSENYLVRLKASHEYMVTPTDLSFKTYPQAKFNEENLLRRNISYFFLGVFLIMFFYNFFVFISTNDRSYVYYLMIVGILSITSVFNDGYLLEMLPLNSELVRDFGQIDVILSSMLGISILLFVRRFHQLTTFDPLFNRITLIIIASLVLVTLPDLFGQVALSANLSSLLGLLTFLFVLIISIRSYLRKYPSSEYFLLAYIFFIAGFMTYLFKSIGLIPSSLWTDFSMLIGSSIETVLFSFALSNRINILKKENEEKQEEIIQHLQVNSDLQTKVNRELEGKVMERTKEIKDQNTKLHKQQKELITLNEEIRQQNEEISAQRDMVQEKSKLLENAMLDIQRKNNDILSSINYAKKIQNAIFPRKEELDRHLNEHFILFKPRDIVSGDFYWFKEHNEKLALAVVDCTGHGVPGAFMSMIGDVLLNNIILQTQNPERILYALDHGIRNVLGQDKGGDRNDGMDLSICVIDRAEQTLTYCGANSPLFMVKQDGEEHLFTPNKCAIGGHNKKEKIFQSRVIPLEQGTNYYMYSDGFQDQFGGPDNRKYMSKRFRKTLLDGSAFTMETQRQLLNESFENWKGKGKQIDDVLVFGFRV</sequence>
<dbReference type="RefSeq" id="WP_146201699.1">
    <property type="nucleotide sequence ID" value="NZ_QGDO01000003.1"/>
</dbReference>
<dbReference type="Gene3D" id="2.60.40.2380">
    <property type="match status" value="1"/>
</dbReference>
<dbReference type="OrthoDB" id="1119265at2"/>
<dbReference type="InterPro" id="IPR001932">
    <property type="entry name" value="PPM-type_phosphatase-like_dom"/>
</dbReference>
<dbReference type="GO" id="GO:0016791">
    <property type="term" value="F:phosphatase activity"/>
    <property type="evidence" value="ECO:0007669"/>
    <property type="project" value="TreeGrafter"/>
</dbReference>
<keyword evidence="3" id="KW-0812">Transmembrane</keyword>
<evidence type="ECO:0000256" key="3">
    <source>
        <dbReference type="SAM" id="Phobius"/>
    </source>
</evidence>
<feature type="transmembrane region" description="Helical" evidence="3">
    <location>
        <begin position="251"/>
        <end position="269"/>
    </location>
</feature>
<dbReference type="Proteomes" id="UP000245535">
    <property type="component" value="Unassembled WGS sequence"/>
</dbReference>
<dbReference type="EMBL" id="QGDO01000003">
    <property type="protein sequence ID" value="PWJ42280.1"/>
    <property type="molecule type" value="Genomic_DNA"/>
</dbReference>
<gene>
    <name evidence="5" type="ORF">BC781_103532</name>
</gene>
<feature type="coiled-coil region" evidence="2">
    <location>
        <begin position="385"/>
        <end position="490"/>
    </location>
</feature>
<dbReference type="Pfam" id="PF07228">
    <property type="entry name" value="SpoIIE"/>
    <property type="match status" value="1"/>
</dbReference>
<evidence type="ECO:0000313" key="6">
    <source>
        <dbReference type="Proteomes" id="UP000245535"/>
    </source>
</evidence>
<protein>
    <submittedName>
        <fullName evidence="5">Serine phosphatase RsbU (Regulator of sigma subunit)</fullName>
    </submittedName>
</protein>